<dbReference type="Proteomes" id="UP000025227">
    <property type="component" value="Unplaced"/>
</dbReference>
<evidence type="ECO:0000313" key="4">
    <source>
        <dbReference type="WBParaSite" id="HCON_00046060-00001"/>
    </source>
</evidence>
<feature type="signal peptide" evidence="1">
    <location>
        <begin position="1"/>
        <end position="23"/>
    </location>
</feature>
<protein>
    <submittedName>
        <fullName evidence="4">DUF4440 domain-containing protein</fullName>
    </submittedName>
</protein>
<sequence length="146" mass="17106">EVVILEMLLIPTFLACIIANVAAEDIKATLKPYYKELKKAVESQNISRAVELYHSQGVIVKKDQYVVYGKEGITKDYKAVWEKLGPHTFKLSNRAYEGTNDYKIAEFDFSILREREPKVIRGRMLHIWKKEGDKLRIYHEQFELKQ</sequence>
<keyword evidence="3" id="KW-1185">Reference proteome</keyword>
<dbReference type="InterPro" id="IPR027843">
    <property type="entry name" value="DUF4440"/>
</dbReference>
<dbReference type="OrthoDB" id="5781618at2759"/>
<feature type="chain" id="PRO_5035426556" evidence="1">
    <location>
        <begin position="24"/>
        <end position="146"/>
    </location>
</feature>
<dbReference type="PANTHER" id="PTHR31664">
    <property type="entry name" value="PROTEIN CBG16427"/>
    <property type="match status" value="1"/>
</dbReference>
<dbReference type="WBParaSite" id="HCON_00046060-00001">
    <property type="protein sequence ID" value="HCON_00046060-00001"/>
    <property type="gene ID" value="HCON_00046060"/>
</dbReference>
<proteinExistence type="predicted"/>
<keyword evidence="1" id="KW-0732">Signal</keyword>
<evidence type="ECO:0000259" key="2">
    <source>
        <dbReference type="Pfam" id="PF14534"/>
    </source>
</evidence>
<dbReference type="Pfam" id="PF14534">
    <property type="entry name" value="DUF4440"/>
    <property type="match status" value="1"/>
</dbReference>
<reference evidence="4" key="1">
    <citation type="submission" date="2020-12" db="UniProtKB">
        <authorList>
            <consortium name="WormBaseParasite"/>
        </authorList>
    </citation>
    <scope>IDENTIFICATION</scope>
    <source>
        <strain evidence="4">MHco3</strain>
    </source>
</reference>
<organism evidence="3 4">
    <name type="scientific">Haemonchus contortus</name>
    <name type="common">Barber pole worm</name>
    <dbReference type="NCBI Taxonomy" id="6289"/>
    <lineage>
        <taxon>Eukaryota</taxon>
        <taxon>Metazoa</taxon>
        <taxon>Ecdysozoa</taxon>
        <taxon>Nematoda</taxon>
        <taxon>Chromadorea</taxon>
        <taxon>Rhabditida</taxon>
        <taxon>Rhabditina</taxon>
        <taxon>Rhabditomorpha</taxon>
        <taxon>Strongyloidea</taxon>
        <taxon>Trichostrongylidae</taxon>
        <taxon>Haemonchus</taxon>
    </lineage>
</organism>
<dbReference type="SUPFAM" id="SSF54427">
    <property type="entry name" value="NTF2-like"/>
    <property type="match status" value="1"/>
</dbReference>
<dbReference type="AlphaFoldDB" id="A0A6F7NY25"/>
<evidence type="ECO:0000256" key="1">
    <source>
        <dbReference type="SAM" id="SignalP"/>
    </source>
</evidence>
<feature type="domain" description="DUF4440" evidence="2">
    <location>
        <begin position="34"/>
        <end position="137"/>
    </location>
</feature>
<name>A0A6F7NY25_HAECO</name>
<dbReference type="PANTHER" id="PTHR31664:SF4">
    <property type="entry name" value="DUF4440 DOMAIN-CONTAINING PROTEIN"/>
    <property type="match status" value="1"/>
</dbReference>
<evidence type="ECO:0000313" key="3">
    <source>
        <dbReference type="Proteomes" id="UP000025227"/>
    </source>
</evidence>
<dbReference type="Gene3D" id="3.10.450.50">
    <property type="match status" value="1"/>
</dbReference>
<accession>A0A6F7NY25</accession>
<dbReference type="InterPro" id="IPR032710">
    <property type="entry name" value="NTF2-like_dom_sf"/>
</dbReference>